<dbReference type="EMBL" id="JAMQGP010000001">
    <property type="protein sequence ID" value="MCM2678845.1"/>
    <property type="molecule type" value="Genomic_DNA"/>
</dbReference>
<feature type="signal peptide" evidence="1">
    <location>
        <begin position="1"/>
        <end position="20"/>
    </location>
</feature>
<sequence length="137" mass="14148">MNKKVLLAVASMLLSGSAFAGVVVIGNPATGDALNAKQAEALYLGKSKSLPGGMQATIMELPDGNPMRQEFHSKVTGKSESQLKSYWSRLVFTGKATAPSEQGSTAAMKAAVAATPGAVGYIDESEVDASVTVLFKP</sequence>
<evidence type="ECO:0000256" key="1">
    <source>
        <dbReference type="SAM" id="SignalP"/>
    </source>
</evidence>
<accession>A0AA41W569</accession>
<proteinExistence type="predicted"/>
<feature type="chain" id="PRO_5041321172" evidence="1">
    <location>
        <begin position="21"/>
        <end position="137"/>
    </location>
</feature>
<keyword evidence="1" id="KW-0732">Signal</keyword>
<protein>
    <submittedName>
        <fullName evidence="2">Phosphate ABC transporter substrate-binding protein</fullName>
    </submittedName>
</protein>
<dbReference type="RefSeq" id="WP_251260193.1">
    <property type="nucleotide sequence ID" value="NZ_JAMQGP010000001.1"/>
</dbReference>
<organism evidence="2 3">
    <name type="scientific">Echinimonas agarilytica</name>
    <dbReference type="NCBI Taxonomy" id="1215918"/>
    <lineage>
        <taxon>Bacteria</taxon>
        <taxon>Pseudomonadati</taxon>
        <taxon>Pseudomonadota</taxon>
        <taxon>Gammaproteobacteria</taxon>
        <taxon>Alteromonadales</taxon>
        <taxon>Echinimonadaceae</taxon>
        <taxon>Echinimonas</taxon>
    </lineage>
</organism>
<evidence type="ECO:0000313" key="2">
    <source>
        <dbReference type="EMBL" id="MCM2678845.1"/>
    </source>
</evidence>
<dbReference type="SUPFAM" id="SSF53850">
    <property type="entry name" value="Periplasmic binding protein-like II"/>
    <property type="match status" value="1"/>
</dbReference>
<keyword evidence="3" id="KW-1185">Reference proteome</keyword>
<gene>
    <name evidence="2" type="ORF">NAF29_04035</name>
</gene>
<reference evidence="2 3" key="1">
    <citation type="journal article" date="2013" name="Antonie Van Leeuwenhoek">
        <title>Echinimonas agarilytica gen. nov., sp. nov., a new gammaproteobacterium isolated from the sea urchin Strongylocentrotus intermedius.</title>
        <authorList>
            <person name="Nedashkovskaya O.I."/>
            <person name="Stenkova A.M."/>
            <person name="Zhukova N.V."/>
            <person name="Van Trappen S."/>
            <person name="Lee J.S."/>
            <person name="Kim S.B."/>
        </authorList>
    </citation>
    <scope>NUCLEOTIDE SEQUENCE [LARGE SCALE GENOMIC DNA]</scope>
    <source>
        <strain evidence="2 3">KMM 6351</strain>
    </source>
</reference>
<dbReference type="Proteomes" id="UP001165393">
    <property type="component" value="Unassembled WGS sequence"/>
</dbReference>
<evidence type="ECO:0000313" key="3">
    <source>
        <dbReference type="Proteomes" id="UP001165393"/>
    </source>
</evidence>
<dbReference type="AlphaFoldDB" id="A0AA41W569"/>
<dbReference type="Gene3D" id="3.40.190.10">
    <property type="entry name" value="Periplasmic binding protein-like II"/>
    <property type="match status" value="1"/>
</dbReference>
<name>A0AA41W569_9GAMM</name>
<comment type="caution">
    <text evidence="2">The sequence shown here is derived from an EMBL/GenBank/DDBJ whole genome shotgun (WGS) entry which is preliminary data.</text>
</comment>